<evidence type="ECO:0000313" key="8">
    <source>
        <dbReference type="Proteomes" id="UP000005237"/>
    </source>
</evidence>
<evidence type="ECO:0000256" key="4">
    <source>
        <dbReference type="ARBA" id="ARBA00022989"/>
    </source>
</evidence>
<dbReference type="EnsemblMetazoa" id="CJA20957.1">
    <property type="protein sequence ID" value="CJA20957.1"/>
    <property type="gene ID" value="WBGene00176529"/>
</dbReference>
<evidence type="ECO:0000256" key="1">
    <source>
        <dbReference type="ARBA" id="ARBA00004141"/>
    </source>
</evidence>
<keyword evidence="8" id="KW-1185">Reference proteome</keyword>
<dbReference type="Proteomes" id="UP000005237">
    <property type="component" value="Unassembled WGS sequence"/>
</dbReference>
<evidence type="ECO:0000313" key="7">
    <source>
        <dbReference type="EnsemblMetazoa" id="CJA20957.1"/>
    </source>
</evidence>
<reference evidence="7" key="2">
    <citation type="submission" date="2022-06" db="UniProtKB">
        <authorList>
            <consortium name="EnsemblMetazoa"/>
        </authorList>
    </citation>
    <scope>IDENTIFICATION</scope>
    <source>
        <strain evidence="7">DF5081</strain>
    </source>
</reference>
<dbReference type="AlphaFoldDB" id="A0A8R1IAV9"/>
<reference evidence="8" key="1">
    <citation type="submission" date="2010-08" db="EMBL/GenBank/DDBJ databases">
        <authorList>
            <consortium name="Caenorhabditis japonica Sequencing Consortium"/>
            <person name="Wilson R.K."/>
        </authorList>
    </citation>
    <scope>NUCLEOTIDE SEQUENCE [LARGE SCALE GENOMIC DNA]</scope>
    <source>
        <strain evidence="8">DF5081</strain>
    </source>
</reference>
<evidence type="ECO:0000256" key="5">
    <source>
        <dbReference type="ARBA" id="ARBA00023136"/>
    </source>
</evidence>
<feature type="transmembrane region" description="Helical" evidence="6">
    <location>
        <begin position="234"/>
        <end position="254"/>
    </location>
</feature>
<keyword evidence="4 6" id="KW-1133">Transmembrane helix</keyword>
<feature type="transmembrane region" description="Helical" evidence="6">
    <location>
        <begin position="181"/>
        <end position="204"/>
    </location>
</feature>
<accession>A0A8R1IAV9</accession>
<protein>
    <recommendedName>
        <fullName evidence="9">G protein-coupled receptor</fullName>
    </recommendedName>
</protein>
<feature type="transmembrane region" description="Helical" evidence="6">
    <location>
        <begin position="125"/>
        <end position="144"/>
    </location>
</feature>
<evidence type="ECO:0008006" key="9">
    <source>
        <dbReference type="Google" id="ProtNLM"/>
    </source>
</evidence>
<feature type="transmembrane region" description="Helical" evidence="6">
    <location>
        <begin position="70"/>
        <end position="90"/>
    </location>
</feature>
<dbReference type="SUPFAM" id="SSF81321">
    <property type="entry name" value="Family A G protein-coupled receptor-like"/>
    <property type="match status" value="1"/>
</dbReference>
<dbReference type="GO" id="GO:0016020">
    <property type="term" value="C:membrane"/>
    <property type="evidence" value="ECO:0007669"/>
    <property type="project" value="UniProtKB-SubCell"/>
</dbReference>
<proteinExistence type="inferred from homology"/>
<keyword evidence="5 6" id="KW-0472">Membrane</keyword>
<dbReference type="InterPro" id="IPR050920">
    <property type="entry name" value="Nematode_rcpt-like_delta"/>
</dbReference>
<dbReference type="Pfam" id="PF10317">
    <property type="entry name" value="7TM_GPCR_Srd"/>
    <property type="match status" value="1"/>
</dbReference>
<comment type="similarity">
    <text evidence="2">Belongs to the nematode receptor-like protein srd family.</text>
</comment>
<evidence type="ECO:0000256" key="3">
    <source>
        <dbReference type="ARBA" id="ARBA00022692"/>
    </source>
</evidence>
<organism evidence="7 8">
    <name type="scientific">Caenorhabditis japonica</name>
    <dbReference type="NCBI Taxonomy" id="281687"/>
    <lineage>
        <taxon>Eukaryota</taxon>
        <taxon>Metazoa</taxon>
        <taxon>Ecdysozoa</taxon>
        <taxon>Nematoda</taxon>
        <taxon>Chromadorea</taxon>
        <taxon>Rhabditida</taxon>
        <taxon>Rhabditina</taxon>
        <taxon>Rhabditomorpha</taxon>
        <taxon>Rhabditoidea</taxon>
        <taxon>Rhabditidae</taxon>
        <taxon>Peloderinae</taxon>
        <taxon>Caenorhabditis</taxon>
    </lineage>
</organism>
<dbReference type="PANTHER" id="PTHR22945">
    <property type="entry name" value="SERPENTINE RECEPTOR, CLASS D DELTA"/>
    <property type="match status" value="1"/>
</dbReference>
<dbReference type="PANTHER" id="PTHR22945:SF40">
    <property type="entry name" value="SERPENTINE RECEPTOR, CLASS D (DELTA)-RELATED"/>
    <property type="match status" value="1"/>
</dbReference>
<feature type="transmembrane region" description="Helical" evidence="6">
    <location>
        <begin position="35"/>
        <end position="58"/>
    </location>
</feature>
<evidence type="ECO:0000256" key="2">
    <source>
        <dbReference type="ARBA" id="ARBA00009166"/>
    </source>
</evidence>
<keyword evidence="3 6" id="KW-0812">Transmembrane</keyword>
<feature type="transmembrane region" description="Helical" evidence="6">
    <location>
        <begin position="96"/>
        <end position="113"/>
    </location>
</feature>
<name>A0A8R1IAV9_CAEJA</name>
<evidence type="ECO:0000256" key="6">
    <source>
        <dbReference type="SAM" id="Phobius"/>
    </source>
</evidence>
<dbReference type="Gene3D" id="1.20.1070.10">
    <property type="entry name" value="Rhodopsin 7-helix transmembrane proteins"/>
    <property type="match status" value="1"/>
</dbReference>
<feature type="transmembrane region" description="Helical" evidence="6">
    <location>
        <begin position="12"/>
        <end position="29"/>
    </location>
</feature>
<comment type="subcellular location">
    <subcellularLocation>
        <location evidence="1">Membrane</location>
        <topology evidence="1">Multi-pass membrane protein</topology>
    </subcellularLocation>
</comment>
<feature type="transmembrane region" description="Helical" evidence="6">
    <location>
        <begin position="266"/>
        <end position="287"/>
    </location>
</feature>
<sequence length="314" mass="35460">MDIAISVLHSSFAVFGIINNSLLIILALFKSPRVLRIFSILILSHAITDLGICIIDLFNQARLIPCDYTIAFISNGLCRFFGSSFCFAAQVIELHFLTHSLYLILLSFCYRLYVLHRPAPRIKVLIFIILIVYIPSLFMVATLLTNPRSDYATLEKLVLKRFPTYNVSGAALNGYEDLTQFAPLFSTLHSIIPTFPIYVTILVLRKRIIVTLAKEKQYMGPETREIHSQLLKALSIQALLPGIVCLSIICFLLGQMRILNHPLLEYLTFLIVLIVPSFSPLICLIYIRPYRKAILRVVCPKLGKVKPKASGNSM</sequence>
<dbReference type="InterPro" id="IPR019421">
    <property type="entry name" value="7TM_GPCR_serpentine_rcpt_Srd"/>
</dbReference>